<dbReference type="InterPro" id="IPR013761">
    <property type="entry name" value="SAM/pointed_sf"/>
</dbReference>
<feature type="domain" description="PDZ" evidence="19">
    <location>
        <begin position="300"/>
        <end position="388"/>
    </location>
</feature>
<evidence type="ECO:0000256" key="15">
    <source>
        <dbReference type="ARBA" id="ARBA00082439"/>
    </source>
</evidence>
<feature type="compositionally biased region" description="Low complexity" evidence="17">
    <location>
        <begin position="144"/>
        <end position="159"/>
    </location>
</feature>
<feature type="region of interest" description="Disordered" evidence="17">
    <location>
        <begin position="185"/>
        <end position="216"/>
    </location>
</feature>
<dbReference type="GO" id="GO:0031175">
    <property type="term" value="P:neuron projection development"/>
    <property type="evidence" value="ECO:0007669"/>
    <property type="project" value="TreeGrafter"/>
</dbReference>
<evidence type="ECO:0000256" key="10">
    <source>
        <dbReference type="ARBA" id="ARBA00023212"/>
    </source>
</evidence>
<evidence type="ECO:0000256" key="1">
    <source>
        <dbReference type="ARBA" id="ARBA00004245"/>
    </source>
</evidence>
<feature type="region of interest" description="Disordered" evidence="17">
    <location>
        <begin position="404"/>
        <end position="440"/>
    </location>
</feature>
<keyword evidence="5" id="KW-0221">Differentiation</keyword>
<dbReference type="InterPro" id="IPR043446">
    <property type="entry name" value="Neurabin-like"/>
</dbReference>
<comment type="caution">
    <text evidence="20">The sequence shown here is derived from an EMBL/GenBank/DDBJ whole genome shotgun (WGS) entry which is preliminary data.</text>
</comment>
<dbReference type="InterPro" id="IPR001478">
    <property type="entry name" value="PDZ"/>
</dbReference>
<feature type="compositionally biased region" description="Polar residues" evidence="17">
    <location>
        <begin position="100"/>
        <end position="114"/>
    </location>
</feature>
<dbReference type="GO" id="GO:0051015">
    <property type="term" value="F:actin filament binding"/>
    <property type="evidence" value="ECO:0007669"/>
    <property type="project" value="TreeGrafter"/>
</dbReference>
<evidence type="ECO:0000313" key="21">
    <source>
        <dbReference type="Proteomes" id="UP001328107"/>
    </source>
</evidence>
<evidence type="ECO:0000256" key="13">
    <source>
        <dbReference type="ARBA" id="ARBA00076637"/>
    </source>
</evidence>
<dbReference type="AlphaFoldDB" id="A0AAN5I4B5"/>
<dbReference type="EMBL" id="BTRK01000005">
    <property type="protein sequence ID" value="GMR50880.1"/>
    <property type="molecule type" value="Genomic_DNA"/>
</dbReference>
<feature type="compositionally biased region" description="Pro residues" evidence="17">
    <location>
        <begin position="61"/>
        <end position="71"/>
    </location>
</feature>
<evidence type="ECO:0000259" key="19">
    <source>
        <dbReference type="PROSITE" id="PS50106"/>
    </source>
</evidence>
<keyword evidence="21" id="KW-1185">Reference proteome</keyword>
<dbReference type="SMART" id="SM00228">
    <property type="entry name" value="PDZ"/>
    <property type="match status" value="1"/>
</dbReference>
<dbReference type="Pfam" id="PF07647">
    <property type="entry name" value="SAM_2"/>
    <property type="match status" value="1"/>
</dbReference>
<feature type="coiled-coil region" evidence="16">
    <location>
        <begin position="488"/>
        <end position="575"/>
    </location>
</feature>
<dbReference type="FunFam" id="1.10.150.50:FF:000008">
    <property type="entry name" value="Neurabin-1 isoform 1-like protein"/>
    <property type="match status" value="1"/>
</dbReference>
<dbReference type="PANTHER" id="PTHR16154">
    <property type="entry name" value="NEURABIN"/>
    <property type="match status" value="1"/>
</dbReference>
<dbReference type="SUPFAM" id="SSF47769">
    <property type="entry name" value="SAM/Pointed domain"/>
    <property type="match status" value="1"/>
</dbReference>
<sequence>SFSYERTNEHPKLKRISRAGMATASELIGDDARSRFSHTKALFEQLERQQELPSFYSPRPVRCPPPLPPKPQLQQQQPPQQQQERDGSPPESGAAACPNSPLSQVSRNFEQLSSELDRIRFGKTNGSPPLNNNTDIAGFTRPLSSSSSGGSSTSTHGGSKQQTASGQANYEPYWRDASFYKRRYEDAEETNGTKYQIVRTRKEDEEEPEVEQRDERGLRVTRNREALYSEGLMATMRGLSPERVHDSERDKKISFSTAPIPVYETHSVDDYDRKNEDIDPVASCAEYELERRLERMDLFDVELDKGSEGLGVSIIGMGVGADSGLEKLGIFVKSITPKGAVARDGRIRVCDQIVSVDGKSLVGVSQLYAAETLRATTNRVHFTIGREPSLDDSEVHVLIQQSLEADRMRSMPLDEEDEDEEDDEDGPPTSQPPAPPTAPVPQLMQQLVHHAPPPQMSLEESEIRAKISALELEVELSQKKADQMHNVLDSTKEHYIQLEKKYDQANALLRNYQEREKELLSREETHVEQLKEKDAHYANLVTSLKSRIDELEDRLEEMAARKGELRDLRQKLDDQFGSEIKARASSSPPPLPTAAPPGSNNATAPATHSEGAAYRPGGEKIANEVILEDKAVMTKISPPSVKSHSKRDAEAYTGAWNHDDTRSVISSSCDSPVPRVSEPASPALPHKFSAHRRLLFPLRKRYALNEAEFWRASADQIQGLQVLHWSVDDICQLLVSMGLDKYIPEMTINKINGVKFLELDSTRLKTMGIQNHSDRSLIKKKVKMIKVRIERERKMLEKESRARAHAAHLTQSIPI</sequence>
<reference evidence="21" key="1">
    <citation type="submission" date="2022-10" db="EMBL/GenBank/DDBJ databases">
        <title>Genome assembly of Pristionchus species.</title>
        <authorList>
            <person name="Yoshida K."/>
            <person name="Sommer R.J."/>
        </authorList>
    </citation>
    <scope>NUCLEOTIDE SEQUENCE [LARGE SCALE GENOMIC DNA]</scope>
    <source>
        <strain evidence="21">RS5460</strain>
    </source>
</reference>
<accession>A0AAN5I4B5</accession>
<feature type="compositionally biased region" description="Pro residues" evidence="17">
    <location>
        <begin position="429"/>
        <end position="439"/>
    </location>
</feature>
<dbReference type="SMART" id="SM00454">
    <property type="entry name" value="SAM"/>
    <property type="match status" value="1"/>
</dbReference>
<dbReference type="PROSITE" id="PS50105">
    <property type="entry name" value="SAM_DOMAIN"/>
    <property type="match status" value="1"/>
</dbReference>
<evidence type="ECO:0000256" key="6">
    <source>
        <dbReference type="ARBA" id="ARBA00022902"/>
    </source>
</evidence>
<feature type="compositionally biased region" description="Polar residues" evidence="17">
    <location>
        <begin position="124"/>
        <end position="135"/>
    </location>
</feature>
<evidence type="ECO:0000256" key="17">
    <source>
        <dbReference type="SAM" id="MobiDB-lite"/>
    </source>
</evidence>
<evidence type="ECO:0000256" key="7">
    <source>
        <dbReference type="ARBA" id="ARBA00023018"/>
    </source>
</evidence>
<dbReference type="PANTHER" id="PTHR16154:SF6">
    <property type="entry name" value="SPINOPHILIN, ISOFORM J"/>
    <property type="match status" value="1"/>
</dbReference>
<organism evidence="20 21">
    <name type="scientific">Pristionchus mayeri</name>
    <dbReference type="NCBI Taxonomy" id="1317129"/>
    <lineage>
        <taxon>Eukaryota</taxon>
        <taxon>Metazoa</taxon>
        <taxon>Ecdysozoa</taxon>
        <taxon>Nematoda</taxon>
        <taxon>Chromadorea</taxon>
        <taxon>Rhabditida</taxon>
        <taxon>Rhabditina</taxon>
        <taxon>Diplogasteromorpha</taxon>
        <taxon>Diplogasteroidea</taxon>
        <taxon>Neodiplogasteridae</taxon>
        <taxon>Pristionchus</taxon>
    </lineage>
</organism>
<keyword evidence="10" id="KW-0206">Cytoskeleton</keyword>
<name>A0AAN5I4B5_9BILA</name>
<keyword evidence="6" id="KW-0524">Neurogenesis</keyword>
<protein>
    <recommendedName>
        <fullName evidence="12">Neurabin-1</fullName>
    </recommendedName>
    <alternativeName>
        <fullName evidence="14">Neurabin-I</fullName>
    </alternativeName>
    <alternativeName>
        <fullName evidence="13">Neural tissue-specific F-actin-binding protein I</fullName>
    </alternativeName>
    <alternativeName>
        <fullName evidence="15">Protein phosphatase 1 regulatory subunit 9A</fullName>
    </alternativeName>
</protein>
<keyword evidence="7" id="KW-0770">Synapse</keyword>
<dbReference type="Gene3D" id="1.10.150.50">
    <property type="entry name" value="Transcription Factor, Ets-1"/>
    <property type="match status" value="1"/>
</dbReference>
<feature type="compositionally biased region" description="Low complexity" evidence="17">
    <location>
        <begin position="72"/>
        <end position="82"/>
    </location>
</feature>
<dbReference type="GO" id="GO:0007015">
    <property type="term" value="P:actin filament organization"/>
    <property type="evidence" value="ECO:0007669"/>
    <property type="project" value="TreeGrafter"/>
</dbReference>
<dbReference type="GO" id="GO:0019722">
    <property type="term" value="P:calcium-mediated signaling"/>
    <property type="evidence" value="ECO:0007669"/>
    <property type="project" value="TreeGrafter"/>
</dbReference>
<feature type="compositionally biased region" description="Acidic residues" evidence="17">
    <location>
        <begin position="413"/>
        <end position="426"/>
    </location>
</feature>
<evidence type="ECO:0000256" key="3">
    <source>
        <dbReference type="ARBA" id="ARBA00022490"/>
    </source>
</evidence>
<gene>
    <name evidence="20" type="ORF">PMAYCL1PPCAC_21075</name>
</gene>
<keyword evidence="3" id="KW-0963">Cytoplasm</keyword>
<evidence type="ECO:0000256" key="14">
    <source>
        <dbReference type="ARBA" id="ARBA00077125"/>
    </source>
</evidence>
<dbReference type="FunFam" id="2.30.42.10:FF:000010">
    <property type="entry name" value="Neurabin-1 isoform 1"/>
    <property type="match status" value="1"/>
</dbReference>
<keyword evidence="4" id="KW-0597">Phosphoprotein</keyword>
<evidence type="ECO:0000256" key="8">
    <source>
        <dbReference type="ARBA" id="ARBA00023054"/>
    </source>
</evidence>
<evidence type="ECO:0000256" key="9">
    <source>
        <dbReference type="ARBA" id="ARBA00023203"/>
    </source>
</evidence>
<evidence type="ECO:0000256" key="11">
    <source>
        <dbReference type="ARBA" id="ARBA00034103"/>
    </source>
</evidence>
<dbReference type="Gene3D" id="2.30.42.10">
    <property type="match status" value="1"/>
</dbReference>
<dbReference type="InterPro" id="IPR040645">
    <property type="entry name" value="Neurabin-1/2_PDZ"/>
</dbReference>
<keyword evidence="9" id="KW-0009">Actin-binding</keyword>
<comment type="subcellular location">
    <subcellularLocation>
        <location evidence="1">Cytoplasm</location>
        <location evidence="1">Cytoskeleton</location>
    </subcellularLocation>
    <subcellularLocation>
        <location evidence="11">Synapse</location>
    </subcellularLocation>
</comment>
<dbReference type="Proteomes" id="UP001328107">
    <property type="component" value="Unassembled WGS sequence"/>
</dbReference>
<feature type="non-terminal residue" evidence="20">
    <location>
        <position position="1"/>
    </location>
</feature>
<dbReference type="GO" id="GO:0014069">
    <property type="term" value="C:postsynaptic density"/>
    <property type="evidence" value="ECO:0007669"/>
    <property type="project" value="TreeGrafter"/>
</dbReference>
<evidence type="ECO:0000256" key="2">
    <source>
        <dbReference type="ARBA" id="ARBA00022473"/>
    </source>
</evidence>
<keyword evidence="2" id="KW-0217">Developmental protein</keyword>
<evidence type="ECO:0000313" key="20">
    <source>
        <dbReference type="EMBL" id="GMR50880.1"/>
    </source>
</evidence>
<evidence type="ECO:0000256" key="16">
    <source>
        <dbReference type="SAM" id="Coils"/>
    </source>
</evidence>
<keyword evidence="8 16" id="KW-0175">Coiled coil</keyword>
<dbReference type="Pfam" id="PF00595">
    <property type="entry name" value="PDZ"/>
    <property type="match status" value="1"/>
</dbReference>
<dbReference type="GO" id="GO:0030425">
    <property type="term" value="C:dendrite"/>
    <property type="evidence" value="ECO:0007669"/>
    <property type="project" value="TreeGrafter"/>
</dbReference>
<dbReference type="Pfam" id="PF17817">
    <property type="entry name" value="PDZ_5"/>
    <property type="match status" value="1"/>
</dbReference>
<dbReference type="PROSITE" id="PS50106">
    <property type="entry name" value="PDZ"/>
    <property type="match status" value="1"/>
</dbReference>
<feature type="domain" description="SAM" evidence="18">
    <location>
        <begin position="725"/>
        <end position="788"/>
    </location>
</feature>
<evidence type="ECO:0000256" key="12">
    <source>
        <dbReference type="ARBA" id="ARBA00067399"/>
    </source>
</evidence>
<evidence type="ECO:0000256" key="4">
    <source>
        <dbReference type="ARBA" id="ARBA00022553"/>
    </source>
</evidence>
<feature type="region of interest" description="Disordered" evidence="17">
    <location>
        <begin position="581"/>
        <end position="617"/>
    </location>
</feature>
<feature type="region of interest" description="Disordered" evidence="17">
    <location>
        <begin position="50"/>
        <end position="170"/>
    </location>
</feature>
<evidence type="ECO:0000259" key="18">
    <source>
        <dbReference type="PROSITE" id="PS50105"/>
    </source>
</evidence>
<evidence type="ECO:0000256" key="5">
    <source>
        <dbReference type="ARBA" id="ARBA00022782"/>
    </source>
</evidence>
<dbReference type="GO" id="GO:0015629">
    <property type="term" value="C:actin cytoskeleton"/>
    <property type="evidence" value="ECO:0007669"/>
    <property type="project" value="TreeGrafter"/>
</dbReference>
<dbReference type="GO" id="GO:0005737">
    <property type="term" value="C:cytoplasm"/>
    <property type="evidence" value="ECO:0007669"/>
    <property type="project" value="TreeGrafter"/>
</dbReference>
<proteinExistence type="predicted"/>
<dbReference type="SUPFAM" id="SSF50156">
    <property type="entry name" value="PDZ domain-like"/>
    <property type="match status" value="1"/>
</dbReference>
<dbReference type="InterPro" id="IPR036034">
    <property type="entry name" value="PDZ_sf"/>
</dbReference>
<dbReference type="InterPro" id="IPR001660">
    <property type="entry name" value="SAM"/>
</dbReference>